<dbReference type="InterPro" id="IPR046465">
    <property type="entry name" value="BORCS6_C"/>
</dbReference>
<dbReference type="PANTHER" id="PTHR13440:SF7">
    <property type="entry name" value="BLOC-1 RELATED COMPLEX SUBUNIT 6"/>
    <property type="match status" value="1"/>
</dbReference>
<keyword evidence="4" id="KW-1185">Reference proteome</keyword>
<name>A0A6A4WXG6_AMPAM</name>
<evidence type="ECO:0000259" key="2">
    <source>
        <dbReference type="Pfam" id="PF10157"/>
    </source>
</evidence>
<feature type="compositionally biased region" description="Low complexity" evidence="1">
    <location>
        <begin position="48"/>
        <end position="57"/>
    </location>
</feature>
<evidence type="ECO:0000313" key="4">
    <source>
        <dbReference type="Proteomes" id="UP000440578"/>
    </source>
</evidence>
<dbReference type="InterPro" id="IPR019314">
    <property type="entry name" value="BORCS6"/>
</dbReference>
<protein>
    <submittedName>
        <fullName evidence="3">BLOC-1-related complex subunit 6</fullName>
    </submittedName>
</protein>
<organism evidence="3 4">
    <name type="scientific">Amphibalanus amphitrite</name>
    <name type="common">Striped barnacle</name>
    <name type="synonym">Balanus amphitrite</name>
    <dbReference type="NCBI Taxonomy" id="1232801"/>
    <lineage>
        <taxon>Eukaryota</taxon>
        <taxon>Metazoa</taxon>
        <taxon>Ecdysozoa</taxon>
        <taxon>Arthropoda</taxon>
        <taxon>Crustacea</taxon>
        <taxon>Multicrustacea</taxon>
        <taxon>Cirripedia</taxon>
        <taxon>Thoracica</taxon>
        <taxon>Thoracicalcarea</taxon>
        <taxon>Balanomorpha</taxon>
        <taxon>Balanoidea</taxon>
        <taxon>Balanidae</taxon>
        <taxon>Amphibalaninae</taxon>
        <taxon>Amphibalanus</taxon>
    </lineage>
</organism>
<dbReference type="Proteomes" id="UP000440578">
    <property type="component" value="Unassembled WGS sequence"/>
</dbReference>
<proteinExistence type="predicted"/>
<reference evidence="3 4" key="1">
    <citation type="submission" date="2019-07" db="EMBL/GenBank/DDBJ databases">
        <title>Draft genome assembly of a fouling barnacle, Amphibalanus amphitrite (Darwin, 1854): The first reference genome for Thecostraca.</title>
        <authorList>
            <person name="Kim W."/>
        </authorList>
    </citation>
    <scope>NUCLEOTIDE SEQUENCE [LARGE SCALE GENOMIC DNA]</scope>
    <source>
        <strain evidence="3">SNU_AA5</strain>
        <tissue evidence="3">Soma without cirri and trophi</tissue>
    </source>
</reference>
<dbReference type="OrthoDB" id="6380452at2759"/>
<sequence>MEETRPDRTAMEETRPDRAAAEEARPDRLMTTSYSEICPFGGSGGSSGRSSALGCGSDTLLSPDLSPATPEQPAVPSEGAGRGSPLRPSAALLDELERDARRLAAAADGLIESLTGTMYSISSLAVDSMEAYRDAVCKTCDSVDANIKAMYQLMAKTEELNKAVKQVHPLAVQVRELKRLLELFEGAVVAGS</sequence>
<feature type="domain" description="BLOC-1-related complex subunit 6 C-terminal helix" evidence="2">
    <location>
        <begin position="90"/>
        <end position="185"/>
    </location>
</feature>
<gene>
    <name evidence="3" type="primary">BORCS6</name>
    <name evidence="3" type="ORF">FJT64_018955</name>
</gene>
<dbReference type="Pfam" id="PF10157">
    <property type="entry name" value="BORCS6"/>
    <property type="match status" value="1"/>
</dbReference>
<accession>A0A6A4WXG6</accession>
<comment type="caution">
    <text evidence="3">The sequence shown here is derived from an EMBL/GenBank/DDBJ whole genome shotgun (WGS) entry which is preliminary data.</text>
</comment>
<dbReference type="PANTHER" id="PTHR13440">
    <property type="entry name" value="BLOC-1 RELATED COMPLEX SUBUNIT 6"/>
    <property type="match status" value="1"/>
</dbReference>
<evidence type="ECO:0000313" key="3">
    <source>
        <dbReference type="EMBL" id="KAF0309979.1"/>
    </source>
</evidence>
<dbReference type="GO" id="GO:0099078">
    <property type="term" value="C:BORC complex"/>
    <property type="evidence" value="ECO:0007669"/>
    <property type="project" value="TreeGrafter"/>
</dbReference>
<dbReference type="EMBL" id="VIIS01000356">
    <property type="protein sequence ID" value="KAF0309979.1"/>
    <property type="molecule type" value="Genomic_DNA"/>
</dbReference>
<evidence type="ECO:0000256" key="1">
    <source>
        <dbReference type="SAM" id="MobiDB-lite"/>
    </source>
</evidence>
<dbReference type="GO" id="GO:0032418">
    <property type="term" value="P:lysosome localization"/>
    <property type="evidence" value="ECO:0007669"/>
    <property type="project" value="TreeGrafter"/>
</dbReference>
<dbReference type="AlphaFoldDB" id="A0A6A4WXG6"/>
<feature type="region of interest" description="Disordered" evidence="1">
    <location>
        <begin position="1"/>
        <end position="87"/>
    </location>
</feature>
<feature type="compositionally biased region" description="Basic and acidic residues" evidence="1">
    <location>
        <begin position="1"/>
        <end position="28"/>
    </location>
</feature>